<dbReference type="InterPro" id="IPR013783">
    <property type="entry name" value="Ig-like_fold"/>
</dbReference>
<reference evidence="3 8" key="1">
    <citation type="journal article" date="2015" name="Science">
        <title>Genetic determinants of in vivo fitness and diet responsiveness in multiple human gut Bacteroides.</title>
        <authorList>
            <person name="Wu M."/>
            <person name="McNulty N.P."/>
            <person name="Rodionov D.A."/>
            <person name="Khoroshkin M.S."/>
            <person name="Griffin N.W."/>
            <person name="Cheng J."/>
            <person name="Latreille P."/>
            <person name="Kerstetter R.A."/>
            <person name="Terrapon N."/>
            <person name="Henrissat B."/>
            <person name="Osterman A.L."/>
            <person name="Gordon J.I."/>
        </authorList>
    </citation>
    <scope>NUCLEOTIDE SEQUENCE [LARGE SCALE GENOMIC DNA]</scope>
    <source>
        <strain evidence="3 8">WH2</strain>
    </source>
</reference>
<dbReference type="Proteomes" id="UP000325055">
    <property type="component" value="Unassembled WGS sequence"/>
</dbReference>
<name>A0A0P0GBI3_9BACE</name>
<evidence type="ECO:0000313" key="3">
    <source>
        <dbReference type="EMBL" id="ALJ61541.1"/>
    </source>
</evidence>
<dbReference type="PROSITE" id="PS51257">
    <property type="entry name" value="PROKAR_LIPOPROTEIN"/>
    <property type="match status" value="1"/>
</dbReference>
<evidence type="ECO:0000313" key="10">
    <source>
        <dbReference type="Proteomes" id="UP000325055"/>
    </source>
</evidence>
<reference evidence="7 9" key="2">
    <citation type="submission" date="2018-08" db="EMBL/GenBank/DDBJ databases">
        <title>A genome reference for cultivated species of the human gut microbiota.</title>
        <authorList>
            <person name="Zou Y."/>
            <person name="Xue W."/>
            <person name="Luo G."/>
        </authorList>
    </citation>
    <scope>NUCLEOTIDE SEQUENCE [LARGE SCALE GENOMIC DNA]</scope>
    <source>
        <strain evidence="7 9">AF22-3AC</strain>
    </source>
</reference>
<evidence type="ECO:0000313" key="7">
    <source>
        <dbReference type="EMBL" id="RGS36489.1"/>
    </source>
</evidence>
<evidence type="ECO:0000313" key="4">
    <source>
        <dbReference type="EMBL" id="KAA5410361.1"/>
    </source>
</evidence>
<evidence type="ECO:0000313" key="9">
    <source>
        <dbReference type="Proteomes" id="UP000283341"/>
    </source>
</evidence>
<dbReference type="EMBL" id="VVYX01000002">
    <property type="protein sequence ID" value="KAA5422540.1"/>
    <property type="molecule type" value="Genomic_DNA"/>
</dbReference>
<keyword evidence="1" id="KW-0732">Signal</keyword>
<sequence length="467" mass="52148">MKSLKYIWILCLSCLAAGLTSCNEEDKYFDSKYQSTKIVVDQIYLEDYESSVPDRPVTFARLGQLIRVEGSGLYGMKKVYINGYETYFNRAYVTDHSMLIQINSNTPVEDAEEADRNKIRFVKDDATLEHPFIIRAASPTITGISNTLPKDKEKVTVYGTGLQETTKVTLPGGIEITADIESDEDGEWYSFIMPENYSGSGSIYSEGANGQAATPAYFNFADCMILDFDGNGSQGFWSWSETGSMINADDLVEDPYDSGRGKCVQIVPERLLKAGVISGKPRVSECWTAGNDDAADDWSRMYSYIPATTPLTEVALQFDVYVPEAWSGTGHLQISLFNNFNFGGIGSDDDGASNQVAFYVPWIQEGAIVPFSTTGWQTVTIPFSQFNKYATMIEDKESPVFQNVVEDRNAATYRNFGMGFVNTDFTYQDVSITSTAFSSRIYLDNWRVVPYKTVTISDYPEDEETTE</sequence>
<reference evidence="10 11" key="3">
    <citation type="journal article" date="2019" name="Nat. Med.">
        <title>A library of human gut bacterial isolates paired with longitudinal multiomics data enables mechanistic microbiome research.</title>
        <authorList>
            <person name="Poyet M."/>
            <person name="Groussin M."/>
            <person name="Gibbons S.M."/>
            <person name="Avila-Pacheco J."/>
            <person name="Jiang X."/>
            <person name="Kearney S.M."/>
            <person name="Perrotta A.R."/>
            <person name="Berdy B."/>
            <person name="Zhao S."/>
            <person name="Lieberman T.D."/>
            <person name="Swanson P.K."/>
            <person name="Smith M."/>
            <person name="Roesemann S."/>
            <person name="Alexander J.E."/>
            <person name="Rich S.A."/>
            <person name="Livny J."/>
            <person name="Vlamakis H."/>
            <person name="Clish C."/>
            <person name="Bullock K."/>
            <person name="Deik A."/>
            <person name="Scott J."/>
            <person name="Pierce K.A."/>
            <person name="Xavier R.J."/>
            <person name="Alm E.J."/>
        </authorList>
    </citation>
    <scope>NUCLEOTIDE SEQUENCE [LARGE SCALE GENOMIC DNA]</scope>
    <source>
        <strain evidence="4 10">BIOML-A7</strain>
        <strain evidence="5 11">BIOML-A8</strain>
    </source>
</reference>
<reference evidence="6" key="4">
    <citation type="submission" date="2023-08" db="EMBL/GenBank/DDBJ databases">
        <title>Reintroducing virulent viruses to syntetic microbiomes.</title>
        <authorList>
            <person name="Wilde J."/>
            <person name="Boyes R."/>
            <person name="Robinson A.V."/>
            <person name="Daisley B.A."/>
            <person name="Allen-Vercoe E."/>
        </authorList>
    </citation>
    <scope>NUCLEOTIDE SEQUENCE</scope>
    <source>
        <strain evidence="6">225I_12FAA</strain>
    </source>
</reference>
<gene>
    <name evidence="3" type="ORF">BcellWH2_04324</name>
    <name evidence="7" type="ORF">DWX97_12185</name>
    <name evidence="4" type="ORF">F2Y86_06190</name>
    <name evidence="5" type="ORF">F2Y87_02160</name>
    <name evidence="6" type="ORF">RO785_19225</name>
</gene>
<accession>A0A0P0GBI3</accession>
<evidence type="ECO:0000313" key="6">
    <source>
        <dbReference type="EMBL" id="MDT4513107.1"/>
    </source>
</evidence>
<dbReference type="Proteomes" id="UP000283341">
    <property type="component" value="Unassembled WGS sequence"/>
</dbReference>
<dbReference type="Pfam" id="PF18329">
    <property type="entry name" value="SGBP_B_XBD"/>
    <property type="match status" value="1"/>
</dbReference>
<dbReference type="EMBL" id="VVYW01000004">
    <property type="protein sequence ID" value="KAA5410361.1"/>
    <property type="molecule type" value="Genomic_DNA"/>
</dbReference>
<feature type="signal peptide" evidence="1">
    <location>
        <begin position="1"/>
        <end position="22"/>
    </location>
</feature>
<dbReference type="KEGG" id="bcel:BcellWH2_04324"/>
<evidence type="ECO:0000256" key="1">
    <source>
        <dbReference type="SAM" id="SignalP"/>
    </source>
</evidence>
<dbReference type="InterPro" id="IPR040475">
    <property type="entry name" value="SGBP_B_XBD"/>
</dbReference>
<dbReference type="Gene3D" id="2.60.40.10">
    <property type="entry name" value="Immunoglobulins"/>
    <property type="match status" value="2"/>
</dbReference>
<evidence type="ECO:0000313" key="5">
    <source>
        <dbReference type="EMBL" id="KAA5422540.1"/>
    </source>
</evidence>
<protein>
    <submittedName>
        <fullName evidence="6">Glycan-binding surface protein</fullName>
    </submittedName>
</protein>
<evidence type="ECO:0000313" key="8">
    <source>
        <dbReference type="Proteomes" id="UP000061809"/>
    </source>
</evidence>
<organism evidence="3 8">
    <name type="scientific">Bacteroides cellulosilyticus</name>
    <dbReference type="NCBI Taxonomy" id="246787"/>
    <lineage>
        <taxon>Bacteria</taxon>
        <taxon>Pseudomonadati</taxon>
        <taxon>Bacteroidota</taxon>
        <taxon>Bacteroidia</taxon>
        <taxon>Bacteroidales</taxon>
        <taxon>Bacteroidaceae</taxon>
        <taxon>Bacteroides</taxon>
    </lineage>
</organism>
<dbReference type="EMBL" id="JAVSNH010000001">
    <property type="protein sequence ID" value="MDT4513107.1"/>
    <property type="molecule type" value="Genomic_DNA"/>
</dbReference>
<dbReference type="RefSeq" id="WP_007212794.1">
    <property type="nucleotide sequence ID" value="NZ_CAXKYC010000007.1"/>
</dbReference>
<dbReference type="Proteomes" id="UP000482653">
    <property type="component" value="Unassembled WGS sequence"/>
</dbReference>
<evidence type="ECO:0000259" key="2">
    <source>
        <dbReference type="Pfam" id="PF18329"/>
    </source>
</evidence>
<dbReference type="EMBL" id="QRVJ01000009">
    <property type="protein sequence ID" value="RGS36489.1"/>
    <property type="molecule type" value="Genomic_DNA"/>
</dbReference>
<feature type="chain" id="PRO_5042679831" evidence="1">
    <location>
        <begin position="23"/>
        <end position="467"/>
    </location>
</feature>
<feature type="domain" description="Surface glycan-binding protein B xyloglucan binding" evidence="2">
    <location>
        <begin position="218"/>
        <end position="450"/>
    </location>
</feature>
<dbReference type="Proteomes" id="UP000061809">
    <property type="component" value="Chromosome"/>
</dbReference>
<dbReference type="AlphaFoldDB" id="A0A0P0GBI3"/>
<proteinExistence type="predicted"/>
<dbReference type="PATRIC" id="fig|246787.4.peg.4467"/>
<dbReference type="EMBL" id="CP012801">
    <property type="protein sequence ID" value="ALJ61541.1"/>
    <property type="molecule type" value="Genomic_DNA"/>
</dbReference>
<dbReference type="GO" id="GO:0030247">
    <property type="term" value="F:polysaccharide binding"/>
    <property type="evidence" value="ECO:0007669"/>
    <property type="project" value="InterPro"/>
</dbReference>
<evidence type="ECO:0000313" key="11">
    <source>
        <dbReference type="Proteomes" id="UP000482653"/>
    </source>
</evidence>
<dbReference type="Proteomes" id="UP001266995">
    <property type="component" value="Unassembled WGS sequence"/>
</dbReference>